<evidence type="ECO:0000313" key="2">
    <source>
        <dbReference type="EMBL" id="BBL71130.1"/>
    </source>
</evidence>
<protein>
    <submittedName>
        <fullName evidence="2">Two-component system response regulator</fullName>
    </submittedName>
</protein>
<dbReference type="GO" id="GO:0000160">
    <property type="term" value="P:phosphorelay signal transduction system"/>
    <property type="evidence" value="ECO:0007669"/>
    <property type="project" value="InterPro"/>
</dbReference>
<accession>A0A8D5AMI5</accession>
<dbReference type="SMART" id="SM00448">
    <property type="entry name" value="REC"/>
    <property type="match status" value="1"/>
</dbReference>
<keyword evidence="3" id="KW-1185">Reference proteome</keyword>
<reference evidence="2" key="1">
    <citation type="submission" date="2019-06" db="EMBL/GenBank/DDBJ databases">
        <title>Complete genome sequence of Methylogaea oryzae strain JCM16910.</title>
        <authorList>
            <person name="Asakawa S."/>
        </authorList>
    </citation>
    <scope>NUCLEOTIDE SEQUENCE</scope>
    <source>
        <strain evidence="2">E10</strain>
    </source>
</reference>
<dbReference type="CDD" id="cd17557">
    <property type="entry name" value="REC_Rcp-like"/>
    <property type="match status" value="1"/>
</dbReference>
<dbReference type="InterPro" id="IPR001789">
    <property type="entry name" value="Sig_transdc_resp-reg_receiver"/>
</dbReference>
<sequence>MLLVEDNADDELLALQALECNRVDSQVDVVRDGQEALDYLFAEGRFADRQGAANPDVILLDINLPKINGLEVLKRIRANAATRMAPVVVLTSSTEDSDVRECYRLGANSYIQKPVDFGEFIKAVGNISNYWLRYNESPRV</sequence>
<dbReference type="Proteomes" id="UP000824988">
    <property type="component" value="Chromosome"/>
</dbReference>
<dbReference type="KEGG" id="moz:MoryE10_17360"/>
<evidence type="ECO:0000259" key="1">
    <source>
        <dbReference type="SMART" id="SM00448"/>
    </source>
</evidence>
<proteinExistence type="predicted"/>
<dbReference type="AlphaFoldDB" id="A0A8D5AMI5"/>
<name>A0A8D5AMI5_9GAMM</name>
<dbReference type="Pfam" id="PF00072">
    <property type="entry name" value="Response_reg"/>
    <property type="match status" value="1"/>
</dbReference>
<evidence type="ECO:0000313" key="3">
    <source>
        <dbReference type="Proteomes" id="UP000824988"/>
    </source>
</evidence>
<gene>
    <name evidence="2" type="ORF">MoryE10_17360</name>
</gene>
<organism evidence="2 3">
    <name type="scientific">Methylogaea oryzae</name>
    <dbReference type="NCBI Taxonomy" id="1295382"/>
    <lineage>
        <taxon>Bacteria</taxon>
        <taxon>Pseudomonadati</taxon>
        <taxon>Pseudomonadota</taxon>
        <taxon>Gammaproteobacteria</taxon>
        <taxon>Methylococcales</taxon>
        <taxon>Methylococcaceae</taxon>
        <taxon>Methylogaea</taxon>
    </lineage>
</organism>
<dbReference type="PANTHER" id="PTHR44520:SF1">
    <property type="entry name" value="TWO-COMPONENT SYSTEM REGULATORY PROTEIN"/>
    <property type="match status" value="1"/>
</dbReference>
<feature type="domain" description="Response regulatory" evidence="1">
    <location>
        <begin position="1"/>
        <end position="124"/>
    </location>
</feature>
<dbReference type="InterPro" id="IPR052893">
    <property type="entry name" value="TCS_response_regulator"/>
</dbReference>
<dbReference type="EMBL" id="AP019782">
    <property type="protein sequence ID" value="BBL71130.1"/>
    <property type="molecule type" value="Genomic_DNA"/>
</dbReference>
<dbReference type="PANTHER" id="PTHR44520">
    <property type="entry name" value="RESPONSE REGULATOR RCP1-RELATED"/>
    <property type="match status" value="1"/>
</dbReference>